<name>A0A841J159_9SPHN</name>
<dbReference type="Pfam" id="PF07791">
    <property type="entry name" value="Imm11"/>
    <property type="match status" value="1"/>
</dbReference>
<dbReference type="EMBL" id="JACIJP010000003">
    <property type="protein sequence ID" value="MBB6124444.1"/>
    <property type="molecule type" value="Genomic_DNA"/>
</dbReference>
<keyword evidence="3" id="KW-1185">Reference proteome</keyword>
<dbReference type="AlphaFoldDB" id="A0A841J159"/>
<gene>
    <name evidence="2" type="ORF">FHS92_002189</name>
</gene>
<evidence type="ECO:0000259" key="1">
    <source>
        <dbReference type="Pfam" id="PF07791"/>
    </source>
</evidence>
<sequence>MVWGMSLPSSFGEFWSDGSFEATPDATSGWGSRLKSYYLELSPEDQSALFDYVDTASRGKAGPYVSFVVGKFLHEQGAKGGADMPPFSPILAHEPPRFFVIERGGKSLGSLIMLSNRMLAVEEALKTIIERLEPSLHQFFPIEIMNRKGDVYPKSYYTLVIGQYFDSFSPEASKEGSCELDITRFRYRDNKAGISGLAFQKSLFGSAHLWRERQIIGLLTCFSDELIAEIAEAGLRIPRHYKMMEV</sequence>
<accession>A0A841J159</accession>
<evidence type="ECO:0000313" key="3">
    <source>
        <dbReference type="Proteomes" id="UP000552700"/>
    </source>
</evidence>
<comment type="caution">
    <text evidence="2">The sequence shown here is derived from an EMBL/GenBank/DDBJ whole genome shotgun (WGS) entry which is preliminary data.</text>
</comment>
<evidence type="ECO:0000313" key="2">
    <source>
        <dbReference type="EMBL" id="MBB6124444.1"/>
    </source>
</evidence>
<dbReference type="InterPro" id="IPR012433">
    <property type="entry name" value="Imm11"/>
</dbReference>
<reference evidence="2 3" key="1">
    <citation type="submission" date="2020-08" db="EMBL/GenBank/DDBJ databases">
        <title>Genomic Encyclopedia of Type Strains, Phase IV (KMG-IV): sequencing the most valuable type-strain genomes for metagenomic binning, comparative biology and taxonomic classification.</title>
        <authorList>
            <person name="Goeker M."/>
        </authorList>
    </citation>
    <scope>NUCLEOTIDE SEQUENCE [LARGE SCALE GENOMIC DNA]</scope>
    <source>
        <strain evidence="2 3">DSM 102255</strain>
    </source>
</reference>
<dbReference type="RefSeq" id="WP_184080537.1">
    <property type="nucleotide sequence ID" value="NZ_JACIJP010000003.1"/>
</dbReference>
<proteinExistence type="predicted"/>
<protein>
    <recommendedName>
        <fullName evidence="1">Immunity MXAN-0049 protein domain-containing protein</fullName>
    </recommendedName>
</protein>
<organism evidence="2 3">
    <name type="scientific">Sphingobium subterraneum</name>
    <dbReference type="NCBI Taxonomy" id="627688"/>
    <lineage>
        <taxon>Bacteria</taxon>
        <taxon>Pseudomonadati</taxon>
        <taxon>Pseudomonadota</taxon>
        <taxon>Alphaproteobacteria</taxon>
        <taxon>Sphingomonadales</taxon>
        <taxon>Sphingomonadaceae</taxon>
        <taxon>Sphingobium</taxon>
    </lineage>
</organism>
<dbReference type="Proteomes" id="UP000552700">
    <property type="component" value="Unassembled WGS sequence"/>
</dbReference>
<feature type="domain" description="Immunity MXAN-0049 protein" evidence="1">
    <location>
        <begin position="93"/>
        <end position="235"/>
    </location>
</feature>